<evidence type="ECO:0000313" key="3">
    <source>
        <dbReference type="Proteomes" id="UP000317572"/>
    </source>
</evidence>
<reference evidence="2 3" key="1">
    <citation type="submission" date="2018-11" db="EMBL/GenBank/DDBJ databases">
        <title>The first complete genome of Serratia liquefaciens isolated from metalophyte plant revel distinctness adaptive mechanisms in an extreme habitat.</title>
        <authorList>
            <person name="Caneschi W.L."/>
            <person name="Sanchez A.B."/>
            <person name="Felestrino E.B."/>
            <person name="Assis R.A.B."/>
            <person name="Lemes C.G.C."/>
            <person name="Cordeiro I.F."/>
            <person name="Fonseca N.P."/>
            <person name="Villa M."/>
            <person name="Vieira I.T."/>
            <person name="Moraes L.A."/>
            <person name="Kamino L.H.Y."/>
            <person name="do Carmo F."/>
            <person name="Garcia C.M."/>
            <person name="Almeida N.F."/>
            <person name="Silva R.S."/>
            <person name="Ferro J.A."/>
            <person name="Ferro M.I.T."/>
            <person name="Varani A.M."/>
            <person name="Ferreira R.M."/>
            <person name="dos Santos V.L."/>
            <person name="Silva U.C."/>
            <person name="Setubal J.C."/>
            <person name="Moreira L.M."/>
        </authorList>
    </citation>
    <scope>NUCLEOTIDE SEQUENCE [LARGE SCALE GENOMIC DNA]</scope>
    <source>
        <strain evidence="2 3">FG3</strain>
    </source>
</reference>
<dbReference type="Proteomes" id="UP000317572">
    <property type="component" value="Chromosome"/>
</dbReference>
<organism evidence="2 3">
    <name type="scientific">Serratia liquefaciens</name>
    <dbReference type="NCBI Taxonomy" id="614"/>
    <lineage>
        <taxon>Bacteria</taxon>
        <taxon>Pseudomonadati</taxon>
        <taxon>Pseudomonadota</taxon>
        <taxon>Gammaproteobacteria</taxon>
        <taxon>Enterobacterales</taxon>
        <taxon>Yersiniaceae</taxon>
        <taxon>Serratia</taxon>
    </lineage>
</organism>
<feature type="transmembrane region" description="Helical" evidence="1">
    <location>
        <begin position="77"/>
        <end position="97"/>
    </location>
</feature>
<dbReference type="GeneID" id="29905950"/>
<dbReference type="EMBL" id="CP033893">
    <property type="protein sequence ID" value="QDL35273.1"/>
    <property type="molecule type" value="Genomic_DNA"/>
</dbReference>
<name>A0A515D4D7_SERLI</name>
<keyword evidence="1" id="KW-1133">Transmembrane helix</keyword>
<sequence>MMLIYFQILIIAIFFVSFIVFCKKTGLSYWAPSSMSVFFDGIFFVGKENFTAMTARIVLLLVIPASFLLRFDIEARHTYQFILIAGAWAFLMYCYYYKGEIKPGRIKSSAIFSEIFFAKRAGLRGLALWSIRVIYVVGIIFHFLS</sequence>
<dbReference type="AlphaFoldDB" id="A0A515D4D7"/>
<feature type="transmembrane region" description="Helical" evidence="1">
    <location>
        <begin position="5"/>
        <end position="21"/>
    </location>
</feature>
<keyword evidence="1" id="KW-0812">Transmembrane</keyword>
<gene>
    <name evidence="2" type="ORF">EGO53_27435</name>
</gene>
<evidence type="ECO:0000313" key="2">
    <source>
        <dbReference type="EMBL" id="QDL35273.1"/>
    </source>
</evidence>
<feature type="transmembrane region" description="Helical" evidence="1">
    <location>
        <begin position="126"/>
        <end position="144"/>
    </location>
</feature>
<evidence type="ECO:0000256" key="1">
    <source>
        <dbReference type="SAM" id="Phobius"/>
    </source>
</evidence>
<accession>A0A515D4D7</accession>
<keyword evidence="1" id="KW-0472">Membrane</keyword>
<protein>
    <submittedName>
        <fullName evidence="2">Uncharacterized protein</fullName>
    </submittedName>
</protein>
<dbReference type="RefSeq" id="WP_020828637.1">
    <property type="nucleotide sequence ID" value="NZ_CAMFJW010000002.1"/>
</dbReference>
<proteinExistence type="predicted"/>